<keyword evidence="9" id="KW-1185">Reference proteome</keyword>
<comment type="similarity">
    <text evidence="1 5">Belongs to the Fmt family.</text>
</comment>
<dbReference type="EC" id="2.1.2.9" evidence="2 5"/>
<dbReference type="CDD" id="cd08704">
    <property type="entry name" value="Met_tRNA_FMT_C"/>
    <property type="match status" value="1"/>
</dbReference>
<evidence type="ECO:0000259" key="6">
    <source>
        <dbReference type="Pfam" id="PF00551"/>
    </source>
</evidence>
<evidence type="ECO:0000313" key="8">
    <source>
        <dbReference type="EMBL" id="MFC4666067.1"/>
    </source>
</evidence>
<dbReference type="InterPro" id="IPR044135">
    <property type="entry name" value="Met-tRNA-FMT_C"/>
</dbReference>
<evidence type="ECO:0000256" key="5">
    <source>
        <dbReference type="HAMAP-Rule" id="MF_00182"/>
    </source>
</evidence>
<dbReference type="InterPro" id="IPR002376">
    <property type="entry name" value="Formyl_transf_N"/>
</dbReference>
<dbReference type="PANTHER" id="PTHR11138:SF5">
    <property type="entry name" value="METHIONYL-TRNA FORMYLTRANSFERASE, MITOCHONDRIAL"/>
    <property type="match status" value="1"/>
</dbReference>
<evidence type="ECO:0000256" key="2">
    <source>
        <dbReference type="ARBA" id="ARBA00012261"/>
    </source>
</evidence>
<dbReference type="Gene3D" id="3.40.50.12230">
    <property type="match status" value="1"/>
</dbReference>
<dbReference type="Proteomes" id="UP001596020">
    <property type="component" value="Unassembled WGS sequence"/>
</dbReference>
<proteinExistence type="inferred from homology"/>
<feature type="binding site" evidence="5">
    <location>
        <begin position="112"/>
        <end position="115"/>
    </location>
    <ligand>
        <name>(6S)-5,6,7,8-tetrahydrofolate</name>
        <dbReference type="ChEBI" id="CHEBI:57453"/>
    </ligand>
</feature>
<evidence type="ECO:0000259" key="7">
    <source>
        <dbReference type="Pfam" id="PF02911"/>
    </source>
</evidence>
<dbReference type="InterPro" id="IPR011034">
    <property type="entry name" value="Formyl_transferase-like_C_sf"/>
</dbReference>
<dbReference type="InterPro" id="IPR005794">
    <property type="entry name" value="Fmt"/>
</dbReference>
<keyword evidence="3 5" id="KW-0808">Transferase</keyword>
<dbReference type="SUPFAM" id="SSF50486">
    <property type="entry name" value="FMT C-terminal domain-like"/>
    <property type="match status" value="1"/>
</dbReference>
<comment type="caution">
    <text evidence="8">The sequence shown here is derived from an EMBL/GenBank/DDBJ whole genome shotgun (WGS) entry which is preliminary data.</text>
</comment>
<reference evidence="9" key="1">
    <citation type="journal article" date="2019" name="Int. J. Syst. Evol. Microbiol.">
        <title>The Global Catalogue of Microorganisms (GCM) 10K type strain sequencing project: providing services to taxonomists for standard genome sequencing and annotation.</title>
        <authorList>
            <consortium name="The Broad Institute Genomics Platform"/>
            <consortium name="The Broad Institute Genome Sequencing Center for Infectious Disease"/>
            <person name="Wu L."/>
            <person name="Ma J."/>
        </authorList>
    </citation>
    <scope>NUCLEOTIDE SEQUENCE [LARGE SCALE GENOMIC DNA]</scope>
    <source>
        <strain evidence="9">CGMCC 4.7357</strain>
    </source>
</reference>
<sequence>MSKDARIVFMGTADFAVPSLEALVKSGHQIVAVVTMPDKPMGRGHKLRPSNVKLKALELGIEVLQPIKLSAPEFIDKLQSLHVDLGIVVAFRMLPKEVWSLPKMGTINLHSSLLPQFRGAAPINRAIMCGEKETGVSCFVLKHEIDMGDVLQQKSTLIGKDENAGELHDRLMMIGADLLVDTVDKYLAGDIVAKPQSDFENSTNLKPAPKIFKEDCKIDWSQTRSQLHNFVRGLSPYPLAWSDLKILASDMQTYKIFEIDPNVEDVQIPDGLGVGECFTVRNKQLFVICQDGAVRLLRLQAPGKKPMKDIDLLNGMRN</sequence>
<dbReference type="Pfam" id="PF00551">
    <property type="entry name" value="Formyl_trans_N"/>
    <property type="match status" value="1"/>
</dbReference>
<dbReference type="GO" id="GO:0004479">
    <property type="term" value="F:methionyl-tRNA formyltransferase activity"/>
    <property type="evidence" value="ECO:0007669"/>
    <property type="project" value="UniProtKB-EC"/>
</dbReference>
<evidence type="ECO:0000313" key="9">
    <source>
        <dbReference type="Proteomes" id="UP001596020"/>
    </source>
</evidence>
<comment type="catalytic activity">
    <reaction evidence="5">
        <text>L-methionyl-tRNA(fMet) + (6R)-10-formyltetrahydrofolate = N-formyl-L-methionyl-tRNA(fMet) + (6S)-5,6,7,8-tetrahydrofolate + H(+)</text>
        <dbReference type="Rhea" id="RHEA:24380"/>
        <dbReference type="Rhea" id="RHEA-COMP:9952"/>
        <dbReference type="Rhea" id="RHEA-COMP:9953"/>
        <dbReference type="ChEBI" id="CHEBI:15378"/>
        <dbReference type="ChEBI" id="CHEBI:57453"/>
        <dbReference type="ChEBI" id="CHEBI:78530"/>
        <dbReference type="ChEBI" id="CHEBI:78844"/>
        <dbReference type="ChEBI" id="CHEBI:195366"/>
        <dbReference type="EC" id="2.1.2.9"/>
    </reaction>
</comment>
<dbReference type="SUPFAM" id="SSF53328">
    <property type="entry name" value="Formyltransferase"/>
    <property type="match status" value="1"/>
</dbReference>
<accession>A0ABV9K7P7</accession>
<dbReference type="PANTHER" id="PTHR11138">
    <property type="entry name" value="METHIONYL-TRNA FORMYLTRANSFERASE"/>
    <property type="match status" value="1"/>
</dbReference>
<protein>
    <recommendedName>
        <fullName evidence="2 5">Methionyl-tRNA formyltransferase</fullName>
        <ecNumber evidence="2 5">2.1.2.9</ecNumber>
    </recommendedName>
</protein>
<keyword evidence="4 5" id="KW-0648">Protein biosynthesis</keyword>
<feature type="domain" description="Formyl transferase C-terminal" evidence="7">
    <location>
        <begin position="210"/>
        <end position="316"/>
    </location>
</feature>
<dbReference type="InterPro" id="IPR005793">
    <property type="entry name" value="Formyl_trans_C"/>
</dbReference>
<evidence type="ECO:0000256" key="1">
    <source>
        <dbReference type="ARBA" id="ARBA00010699"/>
    </source>
</evidence>
<comment type="function">
    <text evidence="5">Attaches a formyl group to the free amino group of methionyl-tRNA(fMet). The formyl group appears to play a dual role in the initiator identity of N-formylmethionyl-tRNA by promoting its recognition by IF2 and preventing the misappropriation of this tRNA by the elongation apparatus.</text>
</comment>
<dbReference type="NCBIfam" id="TIGR00460">
    <property type="entry name" value="fmt"/>
    <property type="match status" value="1"/>
</dbReference>
<gene>
    <name evidence="5 8" type="primary">fmt</name>
    <name evidence="8" type="ORF">ACFO3G_05570</name>
</gene>
<dbReference type="RefSeq" id="WP_380078772.1">
    <property type="nucleotide sequence ID" value="NZ_JBHSGO010000170.1"/>
</dbReference>
<name>A0ABV9K7P7_9PORP</name>
<evidence type="ECO:0000256" key="4">
    <source>
        <dbReference type="ARBA" id="ARBA00022917"/>
    </source>
</evidence>
<feature type="domain" description="Formyl transferase N-terminal" evidence="6">
    <location>
        <begin position="6"/>
        <end position="182"/>
    </location>
</feature>
<organism evidence="8 9">
    <name type="scientific">Falsiporphyromonas endometrii</name>
    <dbReference type="NCBI Taxonomy" id="1387297"/>
    <lineage>
        <taxon>Bacteria</taxon>
        <taxon>Pseudomonadati</taxon>
        <taxon>Bacteroidota</taxon>
        <taxon>Bacteroidia</taxon>
        <taxon>Bacteroidales</taxon>
        <taxon>Porphyromonadaceae</taxon>
        <taxon>Falsiporphyromonas</taxon>
    </lineage>
</organism>
<dbReference type="CDD" id="cd08646">
    <property type="entry name" value="FMT_core_Met-tRNA-FMT_N"/>
    <property type="match status" value="1"/>
</dbReference>
<dbReference type="EMBL" id="JBHSGO010000170">
    <property type="protein sequence ID" value="MFC4666067.1"/>
    <property type="molecule type" value="Genomic_DNA"/>
</dbReference>
<dbReference type="Pfam" id="PF02911">
    <property type="entry name" value="Formyl_trans_C"/>
    <property type="match status" value="1"/>
</dbReference>
<dbReference type="HAMAP" id="MF_00182">
    <property type="entry name" value="Formyl_trans"/>
    <property type="match status" value="1"/>
</dbReference>
<dbReference type="InterPro" id="IPR036477">
    <property type="entry name" value="Formyl_transf_N_sf"/>
</dbReference>
<dbReference type="InterPro" id="IPR041711">
    <property type="entry name" value="Met-tRNA-FMT_N"/>
</dbReference>
<evidence type="ECO:0000256" key="3">
    <source>
        <dbReference type="ARBA" id="ARBA00022679"/>
    </source>
</evidence>